<gene>
    <name evidence="1" type="ORF">MO867_18915</name>
</gene>
<name>A0A9X2EQ57_9GAMM</name>
<reference evidence="1" key="1">
    <citation type="journal article" date="2022" name="Arch. Microbiol.">
        <title>Microbulbifer okhotskensis sp. nov., isolated from a deep bottom sediment of the Okhotsk Sea.</title>
        <authorList>
            <person name="Romanenko L."/>
            <person name="Kurilenko V."/>
            <person name="Otstavnykh N."/>
            <person name="Velansky P."/>
            <person name="Isaeva M."/>
            <person name="Mikhailov V."/>
        </authorList>
    </citation>
    <scope>NUCLEOTIDE SEQUENCE</scope>
    <source>
        <strain evidence="1">OS29</strain>
    </source>
</reference>
<evidence type="ECO:0000313" key="2">
    <source>
        <dbReference type="Proteomes" id="UP001139028"/>
    </source>
</evidence>
<proteinExistence type="predicted"/>
<dbReference type="EMBL" id="JALBWM010000132">
    <property type="protein sequence ID" value="MCO1336409.1"/>
    <property type="molecule type" value="Genomic_DNA"/>
</dbReference>
<evidence type="ECO:0000313" key="1">
    <source>
        <dbReference type="EMBL" id="MCO1336409.1"/>
    </source>
</evidence>
<dbReference type="Proteomes" id="UP001139028">
    <property type="component" value="Unassembled WGS sequence"/>
</dbReference>
<dbReference type="AlphaFoldDB" id="A0A9X2EQ57"/>
<organism evidence="1 2">
    <name type="scientific">Microbulbifer okhotskensis</name>
    <dbReference type="NCBI Taxonomy" id="2926617"/>
    <lineage>
        <taxon>Bacteria</taxon>
        <taxon>Pseudomonadati</taxon>
        <taxon>Pseudomonadota</taxon>
        <taxon>Gammaproteobacteria</taxon>
        <taxon>Cellvibrionales</taxon>
        <taxon>Microbulbiferaceae</taxon>
        <taxon>Microbulbifer</taxon>
    </lineage>
</organism>
<protein>
    <submittedName>
        <fullName evidence="1">Uncharacterized protein</fullName>
    </submittedName>
</protein>
<keyword evidence="2" id="KW-1185">Reference proteome</keyword>
<accession>A0A9X2EQ57</accession>
<dbReference type="RefSeq" id="WP_252472051.1">
    <property type="nucleotide sequence ID" value="NZ_JALBWM010000132.1"/>
</dbReference>
<sequence length="87" mass="9939">MFEINIAMSEDTAQIIYALKQRRDLLIRLIKHSEEIGATHRIDPYVDELSEIEVKLISFGVELLSMGKYVEESSASYQLASKTLVLH</sequence>
<comment type="caution">
    <text evidence="1">The sequence shown here is derived from an EMBL/GenBank/DDBJ whole genome shotgun (WGS) entry which is preliminary data.</text>
</comment>